<dbReference type="GeneID" id="85017353"/>
<feature type="domain" description="Nudix hydrolase" evidence="3">
    <location>
        <begin position="68"/>
        <end position="196"/>
    </location>
</feature>
<evidence type="ECO:0000256" key="1">
    <source>
        <dbReference type="ARBA" id="ARBA00022801"/>
    </source>
</evidence>
<dbReference type="Gene3D" id="3.90.79.10">
    <property type="entry name" value="Nucleoside Triphosphate Pyrophosphohydrolase"/>
    <property type="match status" value="1"/>
</dbReference>
<evidence type="ECO:0000313" key="5">
    <source>
        <dbReference type="Proteomes" id="UP000182771"/>
    </source>
</evidence>
<dbReference type="CDD" id="cd03673">
    <property type="entry name" value="NUDIX_Ap6A_hydrolase"/>
    <property type="match status" value="1"/>
</dbReference>
<sequence>MYTVFFDDKKILVTNTLKKTYKKKYRIFTLKDLSVEAFVKKIDGYKSGKFLFYIDSHDPLKEFEKAFTLIQAGGGVVRNPQGRILFIKRRGKWDLPKGKLETGEDISECAQREVEEETGVKGLFVLGKRVITYHIYKQDQRWYLKETHWYNMYSDGREDLRPQKEEDIEVCAWKKPKKLKKLLKNSFSSLREVFKGEF</sequence>
<dbReference type="GO" id="GO:0016787">
    <property type="term" value="F:hydrolase activity"/>
    <property type="evidence" value="ECO:0007669"/>
    <property type="project" value="UniProtKB-KW"/>
</dbReference>
<dbReference type="InterPro" id="IPR015797">
    <property type="entry name" value="NUDIX_hydrolase-like_dom_sf"/>
</dbReference>
<dbReference type="InterPro" id="IPR020084">
    <property type="entry name" value="NUDIX_hydrolase_CS"/>
</dbReference>
<evidence type="ECO:0000259" key="3">
    <source>
        <dbReference type="PROSITE" id="PS51462"/>
    </source>
</evidence>
<protein>
    <submittedName>
        <fullName evidence="4">NUDIX domain-containing protein</fullName>
    </submittedName>
</protein>
<dbReference type="EMBL" id="FNND01000004">
    <property type="protein sequence ID" value="SDW81212.1"/>
    <property type="molecule type" value="Genomic_DNA"/>
</dbReference>
<reference evidence="4 5" key="1">
    <citation type="submission" date="2016-10" db="EMBL/GenBank/DDBJ databases">
        <authorList>
            <person name="Varghese N."/>
            <person name="Submissions S."/>
        </authorList>
    </citation>
    <scope>NUCLEOTIDE SEQUENCE [LARGE SCALE GENOMIC DNA]</scope>
    <source>
        <strain evidence="4 5">DSM 11449</strain>
    </source>
</reference>
<organism evidence="4 5">
    <name type="scientific">Capnocytophaga granulosa</name>
    <dbReference type="NCBI Taxonomy" id="45242"/>
    <lineage>
        <taxon>Bacteria</taxon>
        <taxon>Pseudomonadati</taxon>
        <taxon>Bacteroidota</taxon>
        <taxon>Flavobacteriia</taxon>
        <taxon>Flavobacteriales</taxon>
        <taxon>Flavobacteriaceae</taxon>
        <taxon>Capnocytophaga</taxon>
    </lineage>
</organism>
<dbReference type="InterPro" id="IPR020476">
    <property type="entry name" value="Nudix_hydrolase"/>
</dbReference>
<dbReference type="PANTHER" id="PTHR43736:SF1">
    <property type="entry name" value="DIHYDRONEOPTERIN TRIPHOSPHATE DIPHOSPHATASE"/>
    <property type="match status" value="1"/>
</dbReference>
<comment type="caution">
    <text evidence="4">The sequence shown here is derived from an EMBL/GenBank/DDBJ whole genome shotgun (WGS) entry which is preliminary data.</text>
</comment>
<comment type="similarity">
    <text evidence="2">Belongs to the Nudix hydrolase family.</text>
</comment>
<dbReference type="InterPro" id="IPR000086">
    <property type="entry name" value="NUDIX_hydrolase_dom"/>
</dbReference>
<dbReference type="PRINTS" id="PR00502">
    <property type="entry name" value="NUDIXFAMILY"/>
</dbReference>
<dbReference type="SUPFAM" id="SSF55811">
    <property type="entry name" value="Nudix"/>
    <property type="match status" value="1"/>
</dbReference>
<dbReference type="AlphaFoldDB" id="A0A1H2WKQ7"/>
<dbReference type="PANTHER" id="PTHR43736">
    <property type="entry name" value="ADP-RIBOSE PYROPHOSPHATASE"/>
    <property type="match status" value="1"/>
</dbReference>
<dbReference type="OrthoDB" id="9816289at2"/>
<proteinExistence type="inferred from homology"/>
<evidence type="ECO:0000256" key="2">
    <source>
        <dbReference type="RuleBase" id="RU003476"/>
    </source>
</evidence>
<keyword evidence="1 2" id="KW-0378">Hydrolase</keyword>
<accession>A0A1H2WKQ7</accession>
<evidence type="ECO:0000313" key="4">
    <source>
        <dbReference type="EMBL" id="SDW81212.1"/>
    </source>
</evidence>
<dbReference type="Proteomes" id="UP000182771">
    <property type="component" value="Unassembled WGS sequence"/>
</dbReference>
<dbReference type="PROSITE" id="PS51462">
    <property type="entry name" value="NUDIX"/>
    <property type="match status" value="1"/>
</dbReference>
<gene>
    <name evidence="4" type="ORF">SAMN05444420_104125</name>
</gene>
<dbReference type="RefSeq" id="WP_009640693.1">
    <property type="nucleotide sequence ID" value="NZ_FNND01000004.1"/>
</dbReference>
<dbReference type="PROSITE" id="PS00893">
    <property type="entry name" value="NUDIX_BOX"/>
    <property type="match status" value="1"/>
</dbReference>
<dbReference type="Pfam" id="PF00293">
    <property type="entry name" value="NUDIX"/>
    <property type="match status" value="1"/>
</dbReference>
<name>A0A1H2WKQ7_9FLAO</name>
<keyword evidence="5" id="KW-1185">Reference proteome</keyword>